<proteinExistence type="predicted"/>
<evidence type="ECO:0000256" key="1">
    <source>
        <dbReference type="SAM" id="MobiDB-lite"/>
    </source>
</evidence>
<accession>A0A5B7D749</accession>
<evidence type="ECO:0000313" key="2">
    <source>
        <dbReference type="EMBL" id="MPC17122.1"/>
    </source>
</evidence>
<gene>
    <name evidence="2" type="ORF">E2C01_009970</name>
</gene>
<feature type="region of interest" description="Disordered" evidence="1">
    <location>
        <begin position="1"/>
        <end position="33"/>
    </location>
</feature>
<dbReference type="Proteomes" id="UP000324222">
    <property type="component" value="Unassembled WGS sequence"/>
</dbReference>
<name>A0A5B7D749_PORTR</name>
<protein>
    <submittedName>
        <fullName evidence="2">Uncharacterized protein</fullName>
    </submittedName>
</protein>
<dbReference type="AlphaFoldDB" id="A0A5B7D749"/>
<reference evidence="2 3" key="1">
    <citation type="submission" date="2019-05" db="EMBL/GenBank/DDBJ databases">
        <title>Another draft genome of Portunus trituberculatus and its Hox gene families provides insights of decapod evolution.</title>
        <authorList>
            <person name="Jeong J.-H."/>
            <person name="Song I."/>
            <person name="Kim S."/>
            <person name="Choi T."/>
            <person name="Kim D."/>
            <person name="Ryu S."/>
            <person name="Kim W."/>
        </authorList>
    </citation>
    <scope>NUCLEOTIDE SEQUENCE [LARGE SCALE GENOMIC DNA]</scope>
    <source>
        <tissue evidence="2">Muscle</tissue>
    </source>
</reference>
<comment type="caution">
    <text evidence="2">The sequence shown here is derived from an EMBL/GenBank/DDBJ whole genome shotgun (WGS) entry which is preliminary data.</text>
</comment>
<organism evidence="2 3">
    <name type="scientific">Portunus trituberculatus</name>
    <name type="common">Swimming crab</name>
    <name type="synonym">Neptunus trituberculatus</name>
    <dbReference type="NCBI Taxonomy" id="210409"/>
    <lineage>
        <taxon>Eukaryota</taxon>
        <taxon>Metazoa</taxon>
        <taxon>Ecdysozoa</taxon>
        <taxon>Arthropoda</taxon>
        <taxon>Crustacea</taxon>
        <taxon>Multicrustacea</taxon>
        <taxon>Malacostraca</taxon>
        <taxon>Eumalacostraca</taxon>
        <taxon>Eucarida</taxon>
        <taxon>Decapoda</taxon>
        <taxon>Pleocyemata</taxon>
        <taxon>Brachyura</taxon>
        <taxon>Eubrachyura</taxon>
        <taxon>Portunoidea</taxon>
        <taxon>Portunidae</taxon>
        <taxon>Portuninae</taxon>
        <taxon>Portunus</taxon>
    </lineage>
</organism>
<feature type="region of interest" description="Disordered" evidence="1">
    <location>
        <begin position="53"/>
        <end position="98"/>
    </location>
</feature>
<keyword evidence="3" id="KW-1185">Reference proteome</keyword>
<feature type="compositionally biased region" description="Polar residues" evidence="1">
    <location>
        <begin position="8"/>
        <end position="18"/>
    </location>
</feature>
<dbReference type="EMBL" id="VSRR010000560">
    <property type="protein sequence ID" value="MPC17122.1"/>
    <property type="molecule type" value="Genomic_DNA"/>
</dbReference>
<evidence type="ECO:0000313" key="3">
    <source>
        <dbReference type="Proteomes" id="UP000324222"/>
    </source>
</evidence>
<sequence length="98" mass="10420">MRGDHPQETQSGHLSGSRNAGPEACAARGNAEEGHRTCYLAEWREVNCREAAMRTAAQSEERGRGVGGEASGGPTATQGPRRKHFPAARSHNAPLRAS</sequence>